<dbReference type="Proteomes" id="UP000009138">
    <property type="component" value="Unassembled WGS sequence"/>
</dbReference>
<dbReference type="GeneID" id="93615862"/>
<reference evidence="1 2" key="1">
    <citation type="journal article" date="2009" name="PLoS Genet.">
        <title>Genomic analysis of the basal lineage fungus Rhizopus oryzae reveals a whole-genome duplication.</title>
        <authorList>
            <person name="Ma L.-J."/>
            <person name="Ibrahim A.S."/>
            <person name="Skory C."/>
            <person name="Grabherr M.G."/>
            <person name="Burger G."/>
            <person name="Butler M."/>
            <person name="Elias M."/>
            <person name="Idnurm A."/>
            <person name="Lang B.F."/>
            <person name="Sone T."/>
            <person name="Abe A."/>
            <person name="Calvo S.E."/>
            <person name="Corrochano L.M."/>
            <person name="Engels R."/>
            <person name="Fu J."/>
            <person name="Hansberg W."/>
            <person name="Kim J.-M."/>
            <person name="Kodira C.D."/>
            <person name="Koehrsen M.J."/>
            <person name="Liu B."/>
            <person name="Miranda-Saavedra D."/>
            <person name="O'Leary S."/>
            <person name="Ortiz-Castellanos L."/>
            <person name="Poulter R."/>
            <person name="Rodriguez-Romero J."/>
            <person name="Ruiz-Herrera J."/>
            <person name="Shen Y.-Q."/>
            <person name="Zeng Q."/>
            <person name="Galagan J."/>
            <person name="Birren B.W."/>
            <person name="Cuomo C.A."/>
            <person name="Wickes B.L."/>
        </authorList>
    </citation>
    <scope>NUCLEOTIDE SEQUENCE [LARGE SCALE GENOMIC DNA]</scope>
    <source>
        <strain evidence="2">RA 99-880 / ATCC MYA-4621 / FGSC 9543 / NRRL 43880</strain>
    </source>
</reference>
<protein>
    <submittedName>
        <fullName evidence="1">Uncharacterized protein</fullName>
    </submittedName>
</protein>
<gene>
    <name evidence="1" type="ORF">RO3G_08896</name>
</gene>
<evidence type="ECO:0000313" key="2">
    <source>
        <dbReference type="Proteomes" id="UP000009138"/>
    </source>
</evidence>
<proteinExistence type="predicted"/>
<dbReference type="AlphaFoldDB" id="I1C6V6"/>
<evidence type="ECO:0000313" key="1">
    <source>
        <dbReference type="EMBL" id="EIE84186.1"/>
    </source>
</evidence>
<name>I1C6V6_RHIO9</name>
<sequence>MPVVPFNLFSNSAKTVKSGLMALADFDTPPLEHMAFMVKVPVYTIFFDQKEFYSHRDTWRFKRVCHCLEKGSSGLDASVGVRLNHC</sequence>
<accession>I1C6V6</accession>
<dbReference type="RefSeq" id="XP_067519582.1">
    <property type="nucleotide sequence ID" value="XM_067663481.1"/>
</dbReference>
<dbReference type="VEuPathDB" id="FungiDB:RO3G_08896"/>
<dbReference type="InParanoid" id="I1C6V6"/>
<dbReference type="EMBL" id="CH476737">
    <property type="protein sequence ID" value="EIE84186.1"/>
    <property type="molecule type" value="Genomic_DNA"/>
</dbReference>
<organism evidence="1 2">
    <name type="scientific">Rhizopus delemar (strain RA 99-880 / ATCC MYA-4621 / FGSC 9543 / NRRL 43880)</name>
    <name type="common">Mucormycosis agent</name>
    <name type="synonym">Rhizopus arrhizus var. delemar</name>
    <dbReference type="NCBI Taxonomy" id="246409"/>
    <lineage>
        <taxon>Eukaryota</taxon>
        <taxon>Fungi</taxon>
        <taxon>Fungi incertae sedis</taxon>
        <taxon>Mucoromycota</taxon>
        <taxon>Mucoromycotina</taxon>
        <taxon>Mucoromycetes</taxon>
        <taxon>Mucorales</taxon>
        <taxon>Mucorineae</taxon>
        <taxon>Rhizopodaceae</taxon>
        <taxon>Rhizopus</taxon>
    </lineage>
</organism>
<keyword evidence="2" id="KW-1185">Reference proteome</keyword>